<evidence type="ECO:0000313" key="3">
    <source>
        <dbReference type="Proteomes" id="UP000673691"/>
    </source>
</evidence>
<proteinExistence type="predicted"/>
<comment type="caution">
    <text evidence="2">The sequence shown here is derived from an EMBL/GenBank/DDBJ whole genome shotgun (WGS) entry which is preliminary data.</text>
</comment>
<accession>A0A8H7ZPB6</accession>
<feature type="compositionally biased region" description="Basic and acidic residues" evidence="1">
    <location>
        <begin position="69"/>
        <end position="78"/>
    </location>
</feature>
<keyword evidence="3" id="KW-1185">Reference proteome</keyword>
<evidence type="ECO:0000313" key="2">
    <source>
        <dbReference type="EMBL" id="KAG5457183.1"/>
    </source>
</evidence>
<sequence>MFARFFTTGFRPEFGSRRAEHDRFRVPGGPRRFCSWARQEVHGAAVTVQAKQRSSGSIPRPDIAPAFSTDKRRERRGGDAWSAGAISGSARQTSHWRGARSRLSTDVPTVPPPSRRSACHAFGFGLSPSWAQQPAARRS</sequence>
<protein>
    <submittedName>
        <fullName evidence="2">Uncharacterized protein</fullName>
    </submittedName>
</protein>
<dbReference type="AlphaFoldDB" id="A0A8H7ZPB6"/>
<dbReference type="EMBL" id="JAEFCI010010486">
    <property type="protein sequence ID" value="KAG5457183.1"/>
    <property type="molecule type" value="Genomic_DNA"/>
</dbReference>
<evidence type="ECO:0000256" key="1">
    <source>
        <dbReference type="SAM" id="MobiDB-lite"/>
    </source>
</evidence>
<organism evidence="2 3">
    <name type="scientific">Olpidium bornovanus</name>
    <dbReference type="NCBI Taxonomy" id="278681"/>
    <lineage>
        <taxon>Eukaryota</taxon>
        <taxon>Fungi</taxon>
        <taxon>Fungi incertae sedis</taxon>
        <taxon>Olpidiomycota</taxon>
        <taxon>Olpidiomycotina</taxon>
        <taxon>Olpidiomycetes</taxon>
        <taxon>Olpidiales</taxon>
        <taxon>Olpidiaceae</taxon>
        <taxon>Olpidium</taxon>
    </lineage>
</organism>
<gene>
    <name evidence="2" type="ORF">BJ554DRAFT_2870</name>
</gene>
<reference evidence="2 3" key="1">
    <citation type="journal article" name="Sci. Rep.">
        <title>Genome-scale phylogenetic analyses confirm Olpidium as the closest living zoosporic fungus to the non-flagellated, terrestrial fungi.</title>
        <authorList>
            <person name="Chang Y."/>
            <person name="Rochon D."/>
            <person name="Sekimoto S."/>
            <person name="Wang Y."/>
            <person name="Chovatia M."/>
            <person name="Sandor L."/>
            <person name="Salamov A."/>
            <person name="Grigoriev I.V."/>
            <person name="Stajich J.E."/>
            <person name="Spatafora J.W."/>
        </authorList>
    </citation>
    <scope>NUCLEOTIDE SEQUENCE [LARGE SCALE GENOMIC DNA]</scope>
    <source>
        <strain evidence="2">S191</strain>
    </source>
</reference>
<dbReference type="Proteomes" id="UP000673691">
    <property type="component" value="Unassembled WGS sequence"/>
</dbReference>
<feature type="region of interest" description="Disordered" evidence="1">
    <location>
        <begin position="47"/>
        <end position="118"/>
    </location>
</feature>
<name>A0A8H7ZPB6_9FUNG</name>